<keyword evidence="6 9" id="KW-1133">Transmembrane helix</keyword>
<dbReference type="GO" id="GO:0030134">
    <property type="term" value="C:COPII-coated ER to Golgi transport vesicle"/>
    <property type="evidence" value="ECO:0007669"/>
    <property type="project" value="TreeGrafter"/>
</dbReference>
<keyword evidence="8 9" id="KW-0472">Membrane</keyword>
<feature type="transmembrane region" description="Helical" evidence="9">
    <location>
        <begin position="211"/>
        <end position="233"/>
    </location>
</feature>
<dbReference type="Pfam" id="PF03878">
    <property type="entry name" value="YIF1"/>
    <property type="match status" value="1"/>
</dbReference>
<feature type="region of interest" description="Disordered" evidence="10">
    <location>
        <begin position="1"/>
        <end position="60"/>
    </location>
</feature>
<keyword evidence="2 9" id="KW-0813">Transport</keyword>
<gene>
    <name evidence="11" type="ORF">ALEPTO_LOCUS10360</name>
</gene>
<keyword evidence="4 9" id="KW-0256">Endoplasmic reticulum</keyword>
<dbReference type="GO" id="GO:0005793">
    <property type="term" value="C:endoplasmic reticulum-Golgi intermediate compartment"/>
    <property type="evidence" value="ECO:0007669"/>
    <property type="project" value="UniProtKB-UniRule"/>
</dbReference>
<evidence type="ECO:0000256" key="7">
    <source>
        <dbReference type="ARBA" id="ARBA00023034"/>
    </source>
</evidence>
<feature type="compositionally biased region" description="Pro residues" evidence="10">
    <location>
        <begin position="20"/>
        <end position="30"/>
    </location>
</feature>
<accession>A0A9N9E8D8</accession>
<evidence type="ECO:0000256" key="8">
    <source>
        <dbReference type="ARBA" id="ARBA00023136"/>
    </source>
</evidence>
<evidence type="ECO:0000313" key="11">
    <source>
        <dbReference type="EMBL" id="CAG8662241.1"/>
    </source>
</evidence>
<evidence type="ECO:0000256" key="9">
    <source>
        <dbReference type="RuleBase" id="RU368073"/>
    </source>
</evidence>
<feature type="transmembrane region" description="Helical" evidence="9">
    <location>
        <begin position="254"/>
        <end position="272"/>
    </location>
</feature>
<keyword evidence="3 9" id="KW-0812">Transmembrane</keyword>
<protein>
    <recommendedName>
        <fullName evidence="9">Protein YIF1</fullName>
    </recommendedName>
</protein>
<evidence type="ECO:0000256" key="10">
    <source>
        <dbReference type="SAM" id="MobiDB-lite"/>
    </source>
</evidence>
<dbReference type="OrthoDB" id="337750at2759"/>
<sequence>MSNFQNVQPYVVYQPQHSSSPPPLQHPIPQHPIHMRDPPAPSPSPPTQQRFSHPQQGPPDLNAIWNFNDSTAQMGMQFGKTAVLAGSDFVEEKPWSRLVKRSEQNGQMEGYKPPREDINSPDLYIPVMAFVTYVLLTGIVAGTEHKFHPEVLGMNATTAFLIVMLELVFIKTGCYLLNISSETHFLDLMAYSGYKFIGTIMTLMVSLIAPFWVVAVTFIYTAFSTGFFLLRSLRYVVFPDSTTTVNVPQRKRRINFLFCIAALQVVLMYFLVK</sequence>
<evidence type="ECO:0000256" key="4">
    <source>
        <dbReference type="ARBA" id="ARBA00022824"/>
    </source>
</evidence>
<evidence type="ECO:0000256" key="1">
    <source>
        <dbReference type="ARBA" id="ARBA00009727"/>
    </source>
</evidence>
<evidence type="ECO:0000256" key="5">
    <source>
        <dbReference type="ARBA" id="ARBA00022927"/>
    </source>
</evidence>
<dbReference type="Proteomes" id="UP000789508">
    <property type="component" value="Unassembled WGS sequence"/>
</dbReference>
<dbReference type="GO" id="GO:0015031">
    <property type="term" value="P:protein transport"/>
    <property type="evidence" value="ECO:0007669"/>
    <property type="project" value="UniProtKB-KW"/>
</dbReference>
<evidence type="ECO:0000256" key="2">
    <source>
        <dbReference type="ARBA" id="ARBA00022448"/>
    </source>
</evidence>
<dbReference type="PANTHER" id="PTHR14083:SF0">
    <property type="entry name" value="YIP1D-INTERACTING FACTOR 1, ISOFORM C"/>
    <property type="match status" value="1"/>
</dbReference>
<keyword evidence="7 9" id="KW-0333">Golgi apparatus</keyword>
<keyword evidence="5 9" id="KW-0653">Protein transport</keyword>
<dbReference type="InterPro" id="IPR005578">
    <property type="entry name" value="Yif1_fam"/>
</dbReference>
<dbReference type="EMBL" id="CAJVPS010011019">
    <property type="protein sequence ID" value="CAG8662241.1"/>
    <property type="molecule type" value="Genomic_DNA"/>
</dbReference>
<dbReference type="GO" id="GO:0000139">
    <property type="term" value="C:Golgi membrane"/>
    <property type="evidence" value="ECO:0007669"/>
    <property type="project" value="UniProtKB-SubCell"/>
</dbReference>
<feature type="transmembrane region" description="Helical" evidence="9">
    <location>
        <begin position="154"/>
        <end position="176"/>
    </location>
</feature>
<feature type="compositionally biased region" description="Low complexity" evidence="10">
    <location>
        <begin position="7"/>
        <end position="19"/>
    </location>
</feature>
<dbReference type="AlphaFoldDB" id="A0A9N9E8D8"/>
<feature type="transmembrane region" description="Helical" evidence="9">
    <location>
        <begin position="123"/>
        <end position="142"/>
    </location>
</feature>
<feature type="transmembrane region" description="Helical" evidence="9">
    <location>
        <begin position="188"/>
        <end position="205"/>
    </location>
</feature>
<dbReference type="PANTHER" id="PTHR14083">
    <property type="entry name" value="YIP1 INTERACTING FACTOR HOMOLOG YIF1 PROTEIN"/>
    <property type="match status" value="1"/>
</dbReference>
<evidence type="ECO:0000313" key="12">
    <source>
        <dbReference type="Proteomes" id="UP000789508"/>
    </source>
</evidence>
<dbReference type="GO" id="GO:0005789">
    <property type="term" value="C:endoplasmic reticulum membrane"/>
    <property type="evidence" value="ECO:0007669"/>
    <property type="project" value="UniProtKB-SubCell"/>
</dbReference>
<comment type="function">
    <text evidence="9">Has a role in transport between endoplasmic reticulum and Golgi.</text>
</comment>
<comment type="similarity">
    <text evidence="1 9">Belongs to the YIF1 family.</text>
</comment>
<comment type="subcellular location">
    <subcellularLocation>
        <location evidence="9">Endoplasmic reticulum membrane</location>
        <topology evidence="9">Multi-pass membrane protein</topology>
    </subcellularLocation>
    <subcellularLocation>
        <location evidence="9">Golgi apparatus membrane</location>
        <topology evidence="9">Multi-pass membrane protein</topology>
    </subcellularLocation>
</comment>
<name>A0A9N9E8D8_9GLOM</name>
<evidence type="ECO:0000256" key="6">
    <source>
        <dbReference type="ARBA" id="ARBA00022989"/>
    </source>
</evidence>
<dbReference type="GO" id="GO:0006888">
    <property type="term" value="P:endoplasmic reticulum to Golgi vesicle-mediated transport"/>
    <property type="evidence" value="ECO:0007669"/>
    <property type="project" value="UniProtKB-UniRule"/>
</dbReference>
<organism evidence="11 12">
    <name type="scientific">Ambispora leptoticha</name>
    <dbReference type="NCBI Taxonomy" id="144679"/>
    <lineage>
        <taxon>Eukaryota</taxon>
        <taxon>Fungi</taxon>
        <taxon>Fungi incertae sedis</taxon>
        <taxon>Mucoromycota</taxon>
        <taxon>Glomeromycotina</taxon>
        <taxon>Glomeromycetes</taxon>
        <taxon>Archaeosporales</taxon>
        <taxon>Ambisporaceae</taxon>
        <taxon>Ambispora</taxon>
    </lineage>
</organism>
<keyword evidence="12" id="KW-1185">Reference proteome</keyword>
<reference evidence="11" key="1">
    <citation type="submission" date="2021-06" db="EMBL/GenBank/DDBJ databases">
        <authorList>
            <person name="Kallberg Y."/>
            <person name="Tangrot J."/>
            <person name="Rosling A."/>
        </authorList>
    </citation>
    <scope>NUCLEOTIDE SEQUENCE</scope>
    <source>
        <strain evidence="11">FL130A</strain>
    </source>
</reference>
<evidence type="ECO:0000256" key="3">
    <source>
        <dbReference type="ARBA" id="ARBA00022692"/>
    </source>
</evidence>
<comment type="caution">
    <text evidence="11">The sequence shown here is derived from an EMBL/GenBank/DDBJ whole genome shotgun (WGS) entry which is preliminary data.</text>
</comment>
<proteinExistence type="inferred from homology"/>